<gene>
    <name evidence="1" type="ORF">SCLCIDRAFT_50061</name>
</gene>
<protein>
    <submittedName>
        <fullName evidence="1">Uncharacterized protein</fullName>
    </submittedName>
</protein>
<keyword evidence="2" id="KW-1185">Reference proteome</keyword>
<feature type="non-terminal residue" evidence="1">
    <location>
        <position position="1"/>
    </location>
</feature>
<accession>A0A0C3EBK3</accession>
<reference evidence="1 2" key="1">
    <citation type="submission" date="2014-04" db="EMBL/GenBank/DDBJ databases">
        <authorList>
            <consortium name="DOE Joint Genome Institute"/>
            <person name="Kuo A."/>
            <person name="Kohler A."/>
            <person name="Nagy L.G."/>
            <person name="Floudas D."/>
            <person name="Copeland A."/>
            <person name="Barry K.W."/>
            <person name="Cichocki N."/>
            <person name="Veneault-Fourrey C."/>
            <person name="LaButti K."/>
            <person name="Lindquist E.A."/>
            <person name="Lipzen A."/>
            <person name="Lundell T."/>
            <person name="Morin E."/>
            <person name="Murat C."/>
            <person name="Sun H."/>
            <person name="Tunlid A."/>
            <person name="Henrissat B."/>
            <person name="Grigoriev I.V."/>
            <person name="Hibbett D.S."/>
            <person name="Martin F."/>
            <person name="Nordberg H.P."/>
            <person name="Cantor M.N."/>
            <person name="Hua S.X."/>
        </authorList>
    </citation>
    <scope>NUCLEOTIDE SEQUENCE [LARGE SCALE GENOMIC DNA]</scope>
    <source>
        <strain evidence="1 2">Foug A</strain>
    </source>
</reference>
<dbReference type="Proteomes" id="UP000053989">
    <property type="component" value="Unassembled WGS sequence"/>
</dbReference>
<dbReference type="AlphaFoldDB" id="A0A0C3EBK3"/>
<dbReference type="OrthoDB" id="3061698at2759"/>
<dbReference type="HOGENOM" id="CLU_201518_0_0_1"/>
<dbReference type="EMBL" id="KN822021">
    <property type="protein sequence ID" value="KIM65699.1"/>
    <property type="molecule type" value="Genomic_DNA"/>
</dbReference>
<name>A0A0C3EBK3_9AGAM</name>
<evidence type="ECO:0000313" key="2">
    <source>
        <dbReference type="Proteomes" id="UP000053989"/>
    </source>
</evidence>
<evidence type="ECO:0000313" key="1">
    <source>
        <dbReference type="EMBL" id="KIM65699.1"/>
    </source>
</evidence>
<feature type="non-terminal residue" evidence="1">
    <location>
        <position position="65"/>
    </location>
</feature>
<reference evidence="2" key="2">
    <citation type="submission" date="2015-01" db="EMBL/GenBank/DDBJ databases">
        <title>Evolutionary Origins and Diversification of the Mycorrhizal Mutualists.</title>
        <authorList>
            <consortium name="DOE Joint Genome Institute"/>
            <consortium name="Mycorrhizal Genomics Consortium"/>
            <person name="Kohler A."/>
            <person name="Kuo A."/>
            <person name="Nagy L.G."/>
            <person name="Floudas D."/>
            <person name="Copeland A."/>
            <person name="Barry K.W."/>
            <person name="Cichocki N."/>
            <person name="Veneault-Fourrey C."/>
            <person name="LaButti K."/>
            <person name="Lindquist E.A."/>
            <person name="Lipzen A."/>
            <person name="Lundell T."/>
            <person name="Morin E."/>
            <person name="Murat C."/>
            <person name="Riley R."/>
            <person name="Ohm R."/>
            <person name="Sun H."/>
            <person name="Tunlid A."/>
            <person name="Henrissat B."/>
            <person name="Grigoriev I.V."/>
            <person name="Hibbett D.S."/>
            <person name="Martin F."/>
        </authorList>
    </citation>
    <scope>NUCLEOTIDE SEQUENCE [LARGE SCALE GENOMIC DNA]</scope>
    <source>
        <strain evidence="2">Foug A</strain>
    </source>
</reference>
<sequence length="65" mass="7130">PSSAHAGSLPAIVLQTYSASTEGIILTALPTAPFCCHEDLLTMPRERLEGVVRTLNEKLPRRMRI</sequence>
<proteinExistence type="predicted"/>
<organism evidence="1 2">
    <name type="scientific">Scleroderma citrinum Foug A</name>
    <dbReference type="NCBI Taxonomy" id="1036808"/>
    <lineage>
        <taxon>Eukaryota</taxon>
        <taxon>Fungi</taxon>
        <taxon>Dikarya</taxon>
        <taxon>Basidiomycota</taxon>
        <taxon>Agaricomycotina</taxon>
        <taxon>Agaricomycetes</taxon>
        <taxon>Agaricomycetidae</taxon>
        <taxon>Boletales</taxon>
        <taxon>Sclerodermatineae</taxon>
        <taxon>Sclerodermataceae</taxon>
        <taxon>Scleroderma</taxon>
    </lineage>
</organism>
<dbReference type="InParanoid" id="A0A0C3EBK3"/>